<feature type="domain" description="Chorismate-utilising enzyme C-terminal" evidence="6">
    <location>
        <begin position="159"/>
        <end position="412"/>
    </location>
</feature>
<dbReference type="EC" id="5.4.4.2" evidence="3"/>
<comment type="caution">
    <text evidence="7">The sequence shown here is derived from an EMBL/GenBank/DDBJ whole genome shotgun (WGS) entry which is preliminary data.</text>
</comment>
<comment type="similarity">
    <text evidence="2">Belongs to the isochorismate synthase family.</text>
</comment>
<evidence type="ECO:0000313" key="8">
    <source>
        <dbReference type="Proteomes" id="UP000439113"/>
    </source>
</evidence>
<dbReference type="InterPro" id="IPR005801">
    <property type="entry name" value="ADC_synthase"/>
</dbReference>
<dbReference type="SUPFAM" id="SSF56322">
    <property type="entry name" value="ADC synthase"/>
    <property type="match status" value="1"/>
</dbReference>
<gene>
    <name evidence="7" type="ORF">GJ654_06695</name>
</gene>
<dbReference type="AlphaFoldDB" id="A0A6N8DNC9"/>
<dbReference type="GO" id="GO:0008909">
    <property type="term" value="F:isochorismate synthase activity"/>
    <property type="evidence" value="ECO:0007669"/>
    <property type="project" value="UniProtKB-EC"/>
</dbReference>
<dbReference type="InterPro" id="IPR015890">
    <property type="entry name" value="Chorismate_C"/>
</dbReference>
<dbReference type="PANTHER" id="PTHR42839:SF2">
    <property type="entry name" value="ISOCHORISMATE SYNTHASE ENTC"/>
    <property type="match status" value="1"/>
</dbReference>
<reference evidence="7 8" key="1">
    <citation type="submission" date="2019-11" db="EMBL/GenBank/DDBJ databases">
        <title>Whole-genome sequence of a Rhodoblastus acidophilus DSM 142.</title>
        <authorList>
            <person name="Kyndt J.A."/>
            <person name="Meyer T.E."/>
        </authorList>
    </citation>
    <scope>NUCLEOTIDE SEQUENCE [LARGE SCALE GENOMIC DNA]</scope>
    <source>
        <strain evidence="7 8">DSM 142</strain>
    </source>
</reference>
<dbReference type="OrthoDB" id="9806579at2"/>
<accession>A0A6N8DNC9</accession>
<evidence type="ECO:0000259" key="6">
    <source>
        <dbReference type="Pfam" id="PF00425"/>
    </source>
</evidence>
<proteinExistence type="inferred from homology"/>
<dbReference type="RefSeq" id="WP_155445368.1">
    <property type="nucleotide sequence ID" value="NZ_JAOQNR010000005.1"/>
</dbReference>
<dbReference type="Pfam" id="PF00425">
    <property type="entry name" value="Chorismate_bind"/>
    <property type="match status" value="1"/>
</dbReference>
<evidence type="ECO:0000256" key="1">
    <source>
        <dbReference type="ARBA" id="ARBA00000799"/>
    </source>
</evidence>
<dbReference type="InterPro" id="IPR004561">
    <property type="entry name" value="IsoChor_synthase"/>
</dbReference>
<dbReference type="Gene3D" id="3.60.120.10">
    <property type="entry name" value="Anthranilate synthase"/>
    <property type="match status" value="1"/>
</dbReference>
<protein>
    <recommendedName>
        <fullName evidence="3">isochorismate synthase</fullName>
        <ecNumber evidence="3">5.4.4.2</ecNumber>
    </recommendedName>
    <alternativeName>
        <fullName evidence="5">Isochorismate mutase</fullName>
    </alternativeName>
</protein>
<evidence type="ECO:0000256" key="2">
    <source>
        <dbReference type="ARBA" id="ARBA00005297"/>
    </source>
</evidence>
<dbReference type="NCBIfam" id="TIGR00543">
    <property type="entry name" value="isochor_syn"/>
    <property type="match status" value="1"/>
</dbReference>
<dbReference type="PANTHER" id="PTHR42839">
    <property type="entry name" value="ISOCHORISMATE SYNTHASE ENTC"/>
    <property type="match status" value="1"/>
</dbReference>
<evidence type="ECO:0000256" key="4">
    <source>
        <dbReference type="ARBA" id="ARBA00023235"/>
    </source>
</evidence>
<evidence type="ECO:0000313" key="7">
    <source>
        <dbReference type="EMBL" id="MTV30681.1"/>
    </source>
</evidence>
<evidence type="ECO:0000256" key="5">
    <source>
        <dbReference type="ARBA" id="ARBA00041564"/>
    </source>
</evidence>
<sequence length="425" mass="46135">MGGWLEKMAAAPGGSLLSLALDLPEPLFDLARNGRADRLWIAPGDEILGAGAVTGFGDMSVERWRAASRRWTRLGAGARPLAFFTAPPAPIGGAARLSLPELVLRRDASRCSLILTGFHDSRPVTALARQWAERFHLLTAPAGKDAHGRVEREEDLPGRDEWRARVRAATQAIRAKKFDKVVLARKRVVALRAPVDTDALARRMAQNCAEGRVLKLPSHRGSVLAATPELLAVKRGDALVSHALAGTAPRFPGRAEDDRAAEGLRASAKERREHAVVVQSIAGALRDLCDEVFHAPEPDLMRLRRLQHLWTPVTGRLREGFDLLDAVAALHPTPAVLGWPKAPARAFLRDTEERRDGFYTGLAGWIDAEGDGEAAVILRCAEIEGREARLWAGAGIMAESDPDAEWAETELKLTTFLDILGDGAP</sequence>
<evidence type="ECO:0000256" key="3">
    <source>
        <dbReference type="ARBA" id="ARBA00012824"/>
    </source>
</evidence>
<organism evidence="7 8">
    <name type="scientific">Rhodoblastus acidophilus</name>
    <name type="common">Rhodopseudomonas acidophila</name>
    <dbReference type="NCBI Taxonomy" id="1074"/>
    <lineage>
        <taxon>Bacteria</taxon>
        <taxon>Pseudomonadati</taxon>
        <taxon>Pseudomonadota</taxon>
        <taxon>Alphaproteobacteria</taxon>
        <taxon>Hyphomicrobiales</taxon>
        <taxon>Rhodoblastaceae</taxon>
        <taxon>Rhodoblastus</taxon>
    </lineage>
</organism>
<dbReference type="EMBL" id="WNKS01000004">
    <property type="protein sequence ID" value="MTV30681.1"/>
    <property type="molecule type" value="Genomic_DNA"/>
</dbReference>
<dbReference type="Proteomes" id="UP000439113">
    <property type="component" value="Unassembled WGS sequence"/>
</dbReference>
<keyword evidence="4 7" id="KW-0413">Isomerase</keyword>
<name>A0A6N8DNC9_RHOAC</name>
<comment type="catalytic activity">
    <reaction evidence="1">
        <text>chorismate = isochorismate</text>
        <dbReference type="Rhea" id="RHEA:18985"/>
        <dbReference type="ChEBI" id="CHEBI:29748"/>
        <dbReference type="ChEBI" id="CHEBI:29780"/>
        <dbReference type="EC" id="5.4.4.2"/>
    </reaction>
</comment>